<dbReference type="Pfam" id="PF00196">
    <property type="entry name" value="GerE"/>
    <property type="match status" value="1"/>
</dbReference>
<feature type="domain" description="HTH luxR-type" evidence="4">
    <location>
        <begin position="152"/>
        <end position="217"/>
    </location>
</feature>
<dbReference type="PROSITE" id="PS50043">
    <property type="entry name" value="HTH_LUXR_2"/>
    <property type="match status" value="1"/>
</dbReference>
<dbReference type="AlphaFoldDB" id="A0A934RX46"/>
<dbReference type="SUPFAM" id="SSF46894">
    <property type="entry name" value="C-terminal effector domain of the bipartite response regulators"/>
    <property type="match status" value="1"/>
</dbReference>
<evidence type="ECO:0000259" key="5">
    <source>
        <dbReference type="PROSITE" id="PS50110"/>
    </source>
</evidence>
<dbReference type="GO" id="GO:0000160">
    <property type="term" value="P:phosphorelay signal transduction system"/>
    <property type="evidence" value="ECO:0007669"/>
    <property type="project" value="InterPro"/>
</dbReference>
<protein>
    <submittedName>
        <fullName evidence="6">Response regulator transcription factor</fullName>
    </submittedName>
</protein>
<dbReference type="SUPFAM" id="SSF52172">
    <property type="entry name" value="CheY-like"/>
    <property type="match status" value="1"/>
</dbReference>
<proteinExistence type="predicted"/>
<dbReference type="InterPro" id="IPR011006">
    <property type="entry name" value="CheY-like_superfamily"/>
</dbReference>
<dbReference type="CDD" id="cd17535">
    <property type="entry name" value="REC_NarL-like"/>
    <property type="match status" value="1"/>
</dbReference>
<dbReference type="SMART" id="SM00421">
    <property type="entry name" value="HTH_LUXR"/>
    <property type="match status" value="1"/>
</dbReference>
<dbReference type="PROSITE" id="PS50110">
    <property type="entry name" value="RESPONSE_REGULATORY"/>
    <property type="match status" value="1"/>
</dbReference>
<dbReference type="PRINTS" id="PR00038">
    <property type="entry name" value="HTHLUXR"/>
</dbReference>
<dbReference type="PANTHER" id="PTHR43214:SF42">
    <property type="entry name" value="TRANSCRIPTIONAL REGULATORY PROTEIN DESR"/>
    <property type="match status" value="1"/>
</dbReference>
<dbReference type="SMART" id="SM00448">
    <property type="entry name" value="REC"/>
    <property type="match status" value="1"/>
</dbReference>
<dbReference type="PANTHER" id="PTHR43214">
    <property type="entry name" value="TWO-COMPONENT RESPONSE REGULATOR"/>
    <property type="match status" value="1"/>
</dbReference>
<evidence type="ECO:0000259" key="4">
    <source>
        <dbReference type="PROSITE" id="PS50043"/>
    </source>
</evidence>
<dbReference type="EMBL" id="JAENIL010000002">
    <property type="protein sequence ID" value="MBK1875484.1"/>
    <property type="molecule type" value="Genomic_DNA"/>
</dbReference>
<evidence type="ECO:0000313" key="6">
    <source>
        <dbReference type="EMBL" id="MBK1875484.1"/>
    </source>
</evidence>
<dbReference type="RefSeq" id="WP_200353701.1">
    <property type="nucleotide sequence ID" value="NZ_JAENIL010000002.1"/>
</dbReference>
<accession>A0A934RX46</accession>
<dbReference type="InterPro" id="IPR001789">
    <property type="entry name" value="Sig_transdc_resp-reg_receiver"/>
</dbReference>
<evidence type="ECO:0000256" key="3">
    <source>
        <dbReference type="PROSITE-ProRule" id="PRU00169"/>
    </source>
</evidence>
<feature type="modified residue" description="4-aspartylphosphate" evidence="3">
    <location>
        <position position="66"/>
    </location>
</feature>
<keyword evidence="1 3" id="KW-0597">Phosphoprotein</keyword>
<feature type="domain" description="Response regulatory" evidence="5">
    <location>
        <begin position="14"/>
        <end position="131"/>
    </location>
</feature>
<dbReference type="Pfam" id="PF00072">
    <property type="entry name" value="Response_reg"/>
    <property type="match status" value="1"/>
</dbReference>
<dbReference type="InterPro" id="IPR058245">
    <property type="entry name" value="NreC/VraR/RcsB-like_REC"/>
</dbReference>
<evidence type="ECO:0000256" key="2">
    <source>
        <dbReference type="ARBA" id="ARBA00023125"/>
    </source>
</evidence>
<dbReference type="InterPro" id="IPR039420">
    <property type="entry name" value="WalR-like"/>
</dbReference>
<organism evidence="6 7">
    <name type="scientific">Pelagicoccus mobilis</name>
    <dbReference type="NCBI Taxonomy" id="415221"/>
    <lineage>
        <taxon>Bacteria</taxon>
        <taxon>Pseudomonadati</taxon>
        <taxon>Verrucomicrobiota</taxon>
        <taxon>Opitutia</taxon>
        <taxon>Puniceicoccales</taxon>
        <taxon>Pelagicoccaceae</taxon>
        <taxon>Pelagicoccus</taxon>
    </lineage>
</organism>
<sequence>MSDEHNTTETPPVKVWMVEDDGPYREQMHSLLNERPGIECPHSFAACDDLFSAIESEPHPQVILMDIGLPGMNGLEGIKQLADVAPNVRVIVLTVFDDEEKVLRAIDAGAAGYLLKHASTEEIEKGIHDVLSSKAALDSQIAQVILDRIRTEKPKKNPLSPQETEVLYKISEGLCNKEIADALDISAHTVSFHLRNIYKKFDVHSQAAAVSRGIRQGLI</sequence>
<dbReference type="Proteomes" id="UP000617628">
    <property type="component" value="Unassembled WGS sequence"/>
</dbReference>
<gene>
    <name evidence="6" type="ORF">JIN87_01325</name>
</gene>
<dbReference type="PROSITE" id="PS00622">
    <property type="entry name" value="HTH_LUXR_1"/>
    <property type="match status" value="1"/>
</dbReference>
<name>A0A934RX46_9BACT</name>
<dbReference type="GO" id="GO:0003677">
    <property type="term" value="F:DNA binding"/>
    <property type="evidence" value="ECO:0007669"/>
    <property type="project" value="UniProtKB-KW"/>
</dbReference>
<evidence type="ECO:0000313" key="7">
    <source>
        <dbReference type="Proteomes" id="UP000617628"/>
    </source>
</evidence>
<dbReference type="Gene3D" id="3.40.50.2300">
    <property type="match status" value="1"/>
</dbReference>
<comment type="caution">
    <text evidence="6">The sequence shown here is derived from an EMBL/GenBank/DDBJ whole genome shotgun (WGS) entry which is preliminary data.</text>
</comment>
<dbReference type="InterPro" id="IPR000792">
    <property type="entry name" value="Tscrpt_reg_LuxR_C"/>
</dbReference>
<dbReference type="GO" id="GO:0006355">
    <property type="term" value="P:regulation of DNA-templated transcription"/>
    <property type="evidence" value="ECO:0007669"/>
    <property type="project" value="InterPro"/>
</dbReference>
<dbReference type="InterPro" id="IPR016032">
    <property type="entry name" value="Sig_transdc_resp-reg_C-effctor"/>
</dbReference>
<keyword evidence="7" id="KW-1185">Reference proteome</keyword>
<keyword evidence="2" id="KW-0238">DNA-binding</keyword>
<reference evidence="6" key="1">
    <citation type="submission" date="2021-01" db="EMBL/GenBank/DDBJ databases">
        <title>Modified the classification status of verrucomicrobia.</title>
        <authorList>
            <person name="Feng X."/>
        </authorList>
    </citation>
    <scope>NUCLEOTIDE SEQUENCE</scope>
    <source>
        <strain evidence="6">KCTC 13126</strain>
    </source>
</reference>
<dbReference type="CDD" id="cd06170">
    <property type="entry name" value="LuxR_C_like"/>
    <property type="match status" value="1"/>
</dbReference>
<evidence type="ECO:0000256" key="1">
    <source>
        <dbReference type="ARBA" id="ARBA00022553"/>
    </source>
</evidence>